<dbReference type="Pfam" id="PF14492">
    <property type="entry name" value="EFG_III"/>
    <property type="match status" value="1"/>
</dbReference>
<dbReference type="Gene3D" id="2.40.30.10">
    <property type="entry name" value="Translation factors"/>
    <property type="match status" value="1"/>
</dbReference>
<dbReference type="InterPro" id="IPR027417">
    <property type="entry name" value="P-loop_NTPase"/>
</dbReference>
<proteinExistence type="predicted"/>
<evidence type="ECO:0000259" key="4">
    <source>
        <dbReference type="PROSITE" id="PS51722"/>
    </source>
</evidence>
<dbReference type="InterPro" id="IPR020568">
    <property type="entry name" value="Ribosomal_Su5_D2-typ_SF"/>
</dbReference>
<gene>
    <name evidence="5" type="ORF">L0M14_29025</name>
</gene>
<dbReference type="SUPFAM" id="SSF50447">
    <property type="entry name" value="Translation proteins"/>
    <property type="match status" value="1"/>
</dbReference>
<evidence type="ECO:0000256" key="1">
    <source>
        <dbReference type="ARBA" id="ARBA00022741"/>
    </source>
</evidence>
<organism evidence="5 6">
    <name type="scientific">Paenibacillus hexagrammi</name>
    <dbReference type="NCBI Taxonomy" id="2908839"/>
    <lineage>
        <taxon>Bacteria</taxon>
        <taxon>Bacillati</taxon>
        <taxon>Bacillota</taxon>
        <taxon>Bacilli</taxon>
        <taxon>Bacillales</taxon>
        <taxon>Paenibacillaceae</taxon>
        <taxon>Paenibacillus</taxon>
    </lineage>
</organism>
<accession>A0ABY3SHX0</accession>
<dbReference type="Pfam" id="PF22042">
    <property type="entry name" value="EF-G_D2"/>
    <property type="match status" value="1"/>
</dbReference>
<dbReference type="Pfam" id="PF00009">
    <property type="entry name" value="GTP_EFTU"/>
    <property type="match status" value="1"/>
</dbReference>
<sequence length="669" mass="73401">MMKADTRPVLMRNVGIFAHVDAGKTTTTEHILYRSGRIRSLGSVDSGTAQTDWLDVERERGISIRSATTSFLWKNTYINLVDTPGHVDFLSEVERSLRVMDGAILIISAVEGVQSQTEMIWHALQTLRIPTIFYINKMDRIGADAERVLGEIHKQLTPLAVPVTAPLGQSDTFRGSVCIWAGGEAADAAGVRGFDAASAVEKLSELDERMLERYIEGSPIEAGEVKEALRRYARQGQAFPLLTGASSKGLGIEELMQAILDYLPEPGGCAEQPLSAVVFKVERDKTMGRMAYVRLYEGTIRNRDTVLNATQGVEEKVTQIRKIDGRRAEDIGVVMAGDIAAVCGLSQVRIGDVLGRPDAVPALPRLAVPLLTVQVHAESEQQYPALVAALQELTDEDPLLDLQWLQDERELHVKVMGAIQLEILTSLLQSRFGLKAAFGQPSVIYKETPSRTGEGFIAYTMPKPCWAILRFHIEPGERGSGLVYQSTVRGEQLLAQYQNEVERRVPEALQQGLLGWEVTDLKVTLVEGEHHVWHTHPLDFAVATPMGIMQGLAQTGTTLLEPMLQVRITVPEEYGGKVLSDLVQMRAEFEPPSVAGGRFSVEGKLPAATSLDYPVKLSAMSSGRGVITSSFAGYQDCPPDVHAERKRRGVNPLDQSKYILAVRKALSSS</sequence>
<dbReference type="InterPro" id="IPR005225">
    <property type="entry name" value="Small_GTP-bd"/>
</dbReference>
<dbReference type="NCBIfam" id="TIGR00231">
    <property type="entry name" value="small_GTP"/>
    <property type="match status" value="1"/>
</dbReference>
<dbReference type="EMBL" id="CP090978">
    <property type="protein sequence ID" value="UJF33497.1"/>
    <property type="molecule type" value="Genomic_DNA"/>
</dbReference>
<dbReference type="InterPro" id="IPR000795">
    <property type="entry name" value="T_Tr_GTP-bd_dom"/>
</dbReference>
<name>A0ABY3SHX0_9BACL</name>
<dbReference type="SUPFAM" id="SSF54980">
    <property type="entry name" value="EF-G C-terminal domain-like"/>
    <property type="match status" value="2"/>
</dbReference>
<dbReference type="PRINTS" id="PR00315">
    <property type="entry name" value="ELONGATNFCT"/>
</dbReference>
<dbReference type="SMART" id="SM00889">
    <property type="entry name" value="EFG_IV"/>
    <property type="match status" value="1"/>
</dbReference>
<evidence type="ECO:0000313" key="6">
    <source>
        <dbReference type="Proteomes" id="UP001649230"/>
    </source>
</evidence>
<dbReference type="SUPFAM" id="SSF54211">
    <property type="entry name" value="Ribosomal protein S5 domain 2-like"/>
    <property type="match status" value="1"/>
</dbReference>
<protein>
    <submittedName>
        <fullName evidence="5">TetM/TetW/TetO/TetS family tetracycline resistance ribosomal protection protein</fullName>
    </submittedName>
</protein>
<dbReference type="InterPro" id="IPR041095">
    <property type="entry name" value="EFG_II"/>
</dbReference>
<dbReference type="SUPFAM" id="SSF52540">
    <property type="entry name" value="P-loop containing nucleoside triphosphate hydrolases"/>
    <property type="match status" value="1"/>
</dbReference>
<evidence type="ECO:0000313" key="5">
    <source>
        <dbReference type="EMBL" id="UJF33497.1"/>
    </source>
</evidence>
<dbReference type="Gene3D" id="3.30.70.870">
    <property type="entry name" value="Elongation Factor G (Translational Gtpase), domain 3"/>
    <property type="match status" value="1"/>
</dbReference>
<dbReference type="Pfam" id="PF00679">
    <property type="entry name" value="EFG_C"/>
    <property type="match status" value="1"/>
</dbReference>
<dbReference type="InterPro" id="IPR035647">
    <property type="entry name" value="EFG_III/V"/>
</dbReference>
<dbReference type="PROSITE" id="PS00301">
    <property type="entry name" value="G_TR_1"/>
    <property type="match status" value="1"/>
</dbReference>
<feature type="domain" description="Tr-type G" evidence="4">
    <location>
        <begin position="9"/>
        <end position="267"/>
    </location>
</feature>
<reference evidence="5 6" key="1">
    <citation type="journal article" date="2024" name="Int. J. Syst. Evol. Microbiol.">
        <title>Paenibacillus hexagrammi sp. nov., a novel bacterium isolated from the gut content of Hexagrammos agrammus.</title>
        <authorList>
            <person name="Jung H.K."/>
            <person name="Kim D.G."/>
            <person name="Zin H."/>
            <person name="Park J."/>
            <person name="Jung H."/>
            <person name="Kim Y.O."/>
            <person name="Kong H.J."/>
            <person name="Kim J.W."/>
            <person name="Kim Y.S."/>
        </authorList>
    </citation>
    <scope>NUCLEOTIDE SEQUENCE [LARGE SCALE GENOMIC DNA]</scope>
    <source>
        <strain evidence="5 6">YPD9-1</strain>
    </source>
</reference>
<dbReference type="PROSITE" id="PS51722">
    <property type="entry name" value="G_TR_2"/>
    <property type="match status" value="1"/>
</dbReference>
<dbReference type="Gene3D" id="3.30.70.240">
    <property type="match status" value="1"/>
</dbReference>
<dbReference type="InterPro" id="IPR009000">
    <property type="entry name" value="Transl_B-barrel_sf"/>
</dbReference>
<keyword evidence="3" id="KW-0342">GTP-binding</keyword>
<evidence type="ECO:0000256" key="2">
    <source>
        <dbReference type="ARBA" id="ARBA00022917"/>
    </source>
</evidence>
<dbReference type="Gene3D" id="3.30.230.10">
    <property type="match status" value="1"/>
</dbReference>
<dbReference type="InterPro" id="IPR031157">
    <property type="entry name" value="G_TR_CS"/>
</dbReference>
<dbReference type="PANTHER" id="PTHR43261:SF1">
    <property type="entry name" value="RIBOSOME-RELEASING FACTOR 2, MITOCHONDRIAL"/>
    <property type="match status" value="1"/>
</dbReference>
<evidence type="ECO:0000256" key="3">
    <source>
        <dbReference type="ARBA" id="ARBA00023134"/>
    </source>
</evidence>
<dbReference type="InterPro" id="IPR053905">
    <property type="entry name" value="EF-G-like_DII"/>
</dbReference>
<dbReference type="Gene3D" id="3.40.50.300">
    <property type="entry name" value="P-loop containing nucleotide triphosphate hydrolases"/>
    <property type="match status" value="1"/>
</dbReference>
<dbReference type="RefSeq" id="WP_235119867.1">
    <property type="nucleotide sequence ID" value="NZ_CP090978.1"/>
</dbReference>
<dbReference type="InterPro" id="IPR014721">
    <property type="entry name" value="Ribsml_uS5_D2-typ_fold_subgr"/>
</dbReference>
<dbReference type="SMART" id="SM00838">
    <property type="entry name" value="EFG_C"/>
    <property type="match status" value="1"/>
</dbReference>
<dbReference type="Pfam" id="PF03764">
    <property type="entry name" value="EFG_IV"/>
    <property type="match status" value="1"/>
</dbReference>
<keyword evidence="1" id="KW-0547">Nucleotide-binding</keyword>
<dbReference type="InterPro" id="IPR005517">
    <property type="entry name" value="Transl_elong_EFG/EF2_IV"/>
</dbReference>
<dbReference type="Proteomes" id="UP001649230">
    <property type="component" value="Chromosome"/>
</dbReference>
<dbReference type="PRINTS" id="PR01037">
    <property type="entry name" value="TCRTETOQM"/>
</dbReference>
<keyword evidence="2" id="KW-0648">Protein biosynthesis</keyword>
<dbReference type="PANTHER" id="PTHR43261">
    <property type="entry name" value="TRANSLATION ELONGATION FACTOR G-RELATED"/>
    <property type="match status" value="1"/>
</dbReference>
<keyword evidence="6" id="KW-1185">Reference proteome</keyword>
<dbReference type="InterPro" id="IPR000640">
    <property type="entry name" value="EFG_V-like"/>
</dbReference>